<dbReference type="InterPro" id="IPR036582">
    <property type="entry name" value="Mao_N_sf"/>
</dbReference>
<evidence type="ECO:0000259" key="8">
    <source>
        <dbReference type="PROSITE" id="PS52029"/>
    </source>
</evidence>
<proteinExistence type="predicted"/>
<evidence type="ECO:0000256" key="1">
    <source>
        <dbReference type="ARBA" id="ARBA00004752"/>
    </source>
</evidence>
<keyword evidence="10" id="KW-1185">Reference proteome</keyword>
<dbReference type="Pfam" id="PF03734">
    <property type="entry name" value="YkuD"/>
    <property type="match status" value="1"/>
</dbReference>
<feature type="active site" description="Proton donor/acceptor" evidence="6">
    <location>
        <position position="115"/>
    </location>
</feature>
<dbReference type="SUPFAM" id="SSF141523">
    <property type="entry name" value="L,D-transpeptidase catalytic domain-like"/>
    <property type="match status" value="1"/>
</dbReference>
<evidence type="ECO:0000313" key="9">
    <source>
        <dbReference type="EMBL" id="MBP1936127.1"/>
    </source>
</evidence>
<evidence type="ECO:0000256" key="5">
    <source>
        <dbReference type="ARBA" id="ARBA00023316"/>
    </source>
</evidence>
<feature type="domain" description="L,D-TPase catalytic" evidence="8">
    <location>
        <begin position="31"/>
        <end position="155"/>
    </location>
</feature>
<dbReference type="SUPFAM" id="SSF55383">
    <property type="entry name" value="Copper amine oxidase, domain N"/>
    <property type="match status" value="1"/>
</dbReference>
<keyword evidence="2" id="KW-0808">Transferase</keyword>
<protein>
    <recommendedName>
        <fullName evidence="8">L,D-TPase catalytic domain-containing protein</fullName>
    </recommendedName>
</protein>
<dbReference type="EMBL" id="JAGGKP010000001">
    <property type="protein sequence ID" value="MBP1936127.1"/>
    <property type="molecule type" value="Genomic_DNA"/>
</dbReference>
<evidence type="ECO:0000256" key="2">
    <source>
        <dbReference type="ARBA" id="ARBA00022679"/>
    </source>
</evidence>
<keyword evidence="7" id="KW-0732">Signal</keyword>
<accession>A0ABS4H1H9</accession>
<dbReference type="InterPro" id="IPR012854">
    <property type="entry name" value="Cu_amine_oxidase-like_N"/>
</dbReference>
<dbReference type="RefSeq" id="WP_209845918.1">
    <property type="nucleotide sequence ID" value="NZ_CBCRVE010000002.1"/>
</dbReference>
<dbReference type="PANTHER" id="PTHR30582">
    <property type="entry name" value="L,D-TRANSPEPTIDASE"/>
    <property type="match status" value="1"/>
</dbReference>
<dbReference type="InterPro" id="IPR038063">
    <property type="entry name" value="Transpep_catalytic_dom"/>
</dbReference>
<dbReference type="CDD" id="cd16913">
    <property type="entry name" value="YkuD_like"/>
    <property type="match status" value="1"/>
</dbReference>
<evidence type="ECO:0000256" key="6">
    <source>
        <dbReference type="PROSITE-ProRule" id="PRU01373"/>
    </source>
</evidence>
<organism evidence="9 10">
    <name type="scientific">Paenibacillus sediminis</name>
    <dbReference type="NCBI Taxonomy" id="664909"/>
    <lineage>
        <taxon>Bacteria</taxon>
        <taxon>Bacillati</taxon>
        <taxon>Bacillota</taxon>
        <taxon>Bacilli</taxon>
        <taxon>Bacillales</taxon>
        <taxon>Paenibacillaceae</taxon>
        <taxon>Paenibacillus</taxon>
    </lineage>
</organism>
<keyword evidence="5 6" id="KW-0961">Cell wall biogenesis/degradation</keyword>
<dbReference type="PANTHER" id="PTHR30582:SF4">
    <property type="entry name" value="L,D-TRANSPEPTIDASE YQJB-RELATED"/>
    <property type="match status" value="1"/>
</dbReference>
<dbReference type="InterPro" id="IPR050979">
    <property type="entry name" value="LD-transpeptidase"/>
</dbReference>
<dbReference type="Proteomes" id="UP001519273">
    <property type="component" value="Unassembled WGS sequence"/>
</dbReference>
<name>A0ABS4H1H9_9BACL</name>
<sequence length="293" mass="32780">MKRSVLLTLAFLLMWVIPFGERANAEETNNDLIIVNKKTNKLAFFQDGELVKEFPVATGKTKSLTPEGKFKIVTKIKNRPYYKEKIPGGDPRNPLGDRWLGLEVNGTEGTTYGIHGNNNEKSIGKYVSAGCIRMHNDDIHWLFPKVKMNTTVIITSSSLSFNEIAQKNGYQIGTQVIDGEIVIDGKVTKLSNPLIRVNNRIFVPLREIVVLLGEEVHWNNETQLITILTEDRTITHKPLSNVLMVDGTAAQITSSRLLGQTVMFPLANLAVLTGYEAKWDSKTNQIIISTSER</sequence>
<feature type="chain" id="PRO_5046543725" description="L,D-TPase catalytic domain-containing protein" evidence="7">
    <location>
        <begin position="26"/>
        <end position="293"/>
    </location>
</feature>
<dbReference type="PROSITE" id="PS52029">
    <property type="entry name" value="LD_TPASE"/>
    <property type="match status" value="1"/>
</dbReference>
<feature type="active site" description="Nucleophile" evidence="6">
    <location>
        <position position="131"/>
    </location>
</feature>
<gene>
    <name evidence="9" type="ORF">J2Z20_000988</name>
</gene>
<comment type="pathway">
    <text evidence="1 6">Cell wall biogenesis; peptidoglycan biosynthesis.</text>
</comment>
<evidence type="ECO:0000256" key="3">
    <source>
        <dbReference type="ARBA" id="ARBA00022960"/>
    </source>
</evidence>
<feature type="signal peptide" evidence="7">
    <location>
        <begin position="1"/>
        <end position="25"/>
    </location>
</feature>
<dbReference type="InterPro" id="IPR005490">
    <property type="entry name" value="LD_TPept_cat_dom"/>
</dbReference>
<keyword evidence="4 6" id="KW-0573">Peptidoglycan synthesis</keyword>
<evidence type="ECO:0000256" key="4">
    <source>
        <dbReference type="ARBA" id="ARBA00022984"/>
    </source>
</evidence>
<dbReference type="Gene3D" id="3.30.457.10">
    <property type="entry name" value="Copper amine oxidase-like, N-terminal domain"/>
    <property type="match status" value="1"/>
</dbReference>
<comment type="caution">
    <text evidence="9">The sequence shown here is derived from an EMBL/GenBank/DDBJ whole genome shotgun (WGS) entry which is preliminary data.</text>
</comment>
<keyword evidence="3 6" id="KW-0133">Cell shape</keyword>
<dbReference type="Gene3D" id="2.40.440.10">
    <property type="entry name" value="L,D-transpeptidase catalytic domain-like"/>
    <property type="match status" value="1"/>
</dbReference>
<evidence type="ECO:0000313" key="10">
    <source>
        <dbReference type="Proteomes" id="UP001519273"/>
    </source>
</evidence>
<reference evidence="9 10" key="1">
    <citation type="submission" date="2021-03" db="EMBL/GenBank/DDBJ databases">
        <title>Genomic Encyclopedia of Type Strains, Phase IV (KMG-IV): sequencing the most valuable type-strain genomes for metagenomic binning, comparative biology and taxonomic classification.</title>
        <authorList>
            <person name="Goeker M."/>
        </authorList>
    </citation>
    <scope>NUCLEOTIDE SEQUENCE [LARGE SCALE GENOMIC DNA]</scope>
    <source>
        <strain evidence="9 10">DSM 23491</strain>
    </source>
</reference>
<evidence type="ECO:0000256" key="7">
    <source>
        <dbReference type="SAM" id="SignalP"/>
    </source>
</evidence>
<dbReference type="Pfam" id="PF07833">
    <property type="entry name" value="Cu_amine_oxidN1"/>
    <property type="match status" value="1"/>
</dbReference>